<dbReference type="RefSeq" id="WP_135602243.1">
    <property type="nucleotide sequence ID" value="NZ_RQFK01000026.1"/>
</dbReference>
<dbReference type="Proteomes" id="UP000298009">
    <property type="component" value="Unassembled WGS sequence"/>
</dbReference>
<dbReference type="Pfam" id="PF07588">
    <property type="entry name" value="DUF1554"/>
    <property type="match status" value="1"/>
</dbReference>
<dbReference type="InterPro" id="IPR016186">
    <property type="entry name" value="C-type_lectin-like/link_sf"/>
</dbReference>
<organism evidence="2 3">
    <name type="scientific">Leptospira noumeaensis</name>
    <dbReference type="NCBI Taxonomy" id="2484964"/>
    <lineage>
        <taxon>Bacteria</taxon>
        <taxon>Pseudomonadati</taxon>
        <taxon>Spirochaetota</taxon>
        <taxon>Spirochaetia</taxon>
        <taxon>Leptospirales</taxon>
        <taxon>Leptospiraceae</taxon>
        <taxon>Leptospira</taxon>
    </lineage>
</organism>
<dbReference type="OrthoDB" id="345734at2"/>
<protein>
    <submittedName>
        <fullName evidence="2">DUF1554 domain-containing protein</fullName>
    </submittedName>
</protein>
<comment type="caution">
    <text evidence="2">The sequence shown here is derived from an EMBL/GenBank/DDBJ whole genome shotgun (WGS) entry which is preliminary data.</text>
</comment>
<evidence type="ECO:0000259" key="1">
    <source>
        <dbReference type="Pfam" id="PF07588"/>
    </source>
</evidence>
<dbReference type="AlphaFoldDB" id="A0A4R9I8N9"/>
<dbReference type="EMBL" id="RQFK01000026">
    <property type="protein sequence ID" value="TGK82420.1"/>
    <property type="molecule type" value="Genomic_DNA"/>
</dbReference>
<dbReference type="InterPro" id="IPR016187">
    <property type="entry name" value="CTDL_fold"/>
</dbReference>
<dbReference type="InterPro" id="IPR011448">
    <property type="entry name" value="DUF1554"/>
</dbReference>
<evidence type="ECO:0000313" key="2">
    <source>
        <dbReference type="EMBL" id="TGK82420.1"/>
    </source>
</evidence>
<evidence type="ECO:0000313" key="3">
    <source>
        <dbReference type="Proteomes" id="UP000298009"/>
    </source>
</evidence>
<dbReference type="Gene3D" id="3.10.100.10">
    <property type="entry name" value="Mannose-Binding Protein A, subunit A"/>
    <property type="match status" value="1"/>
</dbReference>
<gene>
    <name evidence="2" type="ORF">EHQ24_14315</name>
</gene>
<name>A0A4R9I8N9_9LEPT</name>
<sequence>MFRYLFVPLLLFVFYCNEQTLNNTCDINSDSYLESTILFNLLGEGRNNCSTGTIEFFPTVIALSSKKGVINEGSGSPLRFSVTLKEKPEAKVEIELIVSNPSYAIVSPTALSFDSTNWSTPQNIQVTDINDSLLNGIRDFRVILTPKSEDSKLDLNPAEIQMQILDNEKRMFLSAGSYRGGEFGGVSGADAICSTDSLCPPGSSCKAMILNGNTRIASLTANVGDGQVDWVLKPNAHYYLTDGTTLISYTNNTSLFQIPFSNPIDSVNYGTWFGGNADWVFVTSTSCFTWSAIVNTESGFILRTQQVNNLFFGATYGCGNQLKLLCVEY</sequence>
<feature type="domain" description="DUF1554" evidence="1">
    <location>
        <begin position="181"/>
        <end position="299"/>
    </location>
</feature>
<keyword evidence="3" id="KW-1185">Reference proteome</keyword>
<proteinExistence type="predicted"/>
<accession>A0A4R9I8N9</accession>
<reference evidence="2" key="1">
    <citation type="journal article" date="2019" name="PLoS Negl. Trop. Dis.">
        <title>Revisiting the worldwide diversity of Leptospira species in the environment.</title>
        <authorList>
            <person name="Vincent A.T."/>
            <person name="Schiettekatte O."/>
            <person name="Bourhy P."/>
            <person name="Veyrier F.J."/>
            <person name="Picardeau M."/>
        </authorList>
    </citation>
    <scope>NUCLEOTIDE SEQUENCE [LARGE SCALE GENOMIC DNA]</scope>
    <source>
        <strain evidence="2">201800287</strain>
    </source>
</reference>
<dbReference type="SUPFAM" id="SSF56436">
    <property type="entry name" value="C-type lectin-like"/>
    <property type="match status" value="1"/>
</dbReference>